<dbReference type="Proteomes" id="UP001240171">
    <property type="component" value="Unassembled WGS sequence"/>
</dbReference>
<sequence length="65" mass="7235">MEHENTGEGHRPFSSPADAQGVKAHYDTNLGQRQHNGVNGFLREASNLLIMVGVLGLIFVITRWF</sequence>
<comment type="caution">
    <text evidence="2">The sequence shown here is derived from an EMBL/GenBank/DDBJ whole genome shotgun (WGS) entry which is preliminary data.</text>
</comment>
<keyword evidence="3" id="KW-1185">Reference proteome</keyword>
<gene>
    <name evidence="2" type="ORF">Q5741_02935</name>
</gene>
<organism evidence="2 3">
    <name type="scientific">Paenibacillus lacisoli</name>
    <dbReference type="NCBI Taxonomy" id="3064525"/>
    <lineage>
        <taxon>Bacteria</taxon>
        <taxon>Bacillati</taxon>
        <taxon>Bacillota</taxon>
        <taxon>Bacilli</taxon>
        <taxon>Bacillales</taxon>
        <taxon>Paenibacillaceae</taxon>
        <taxon>Paenibacillus</taxon>
    </lineage>
</organism>
<accession>A0ABT9CCD8</accession>
<evidence type="ECO:0000313" key="2">
    <source>
        <dbReference type="EMBL" id="MDO7905366.1"/>
    </source>
</evidence>
<name>A0ABT9CCD8_9BACL</name>
<evidence type="ECO:0000256" key="1">
    <source>
        <dbReference type="SAM" id="Phobius"/>
    </source>
</evidence>
<keyword evidence="1" id="KW-0472">Membrane</keyword>
<protein>
    <recommendedName>
        <fullName evidence="4">YqzM family protein</fullName>
    </recommendedName>
</protein>
<feature type="transmembrane region" description="Helical" evidence="1">
    <location>
        <begin position="45"/>
        <end position="64"/>
    </location>
</feature>
<dbReference type="EMBL" id="JAUQTB010000001">
    <property type="protein sequence ID" value="MDO7905366.1"/>
    <property type="molecule type" value="Genomic_DNA"/>
</dbReference>
<proteinExistence type="predicted"/>
<keyword evidence="1" id="KW-1133">Transmembrane helix</keyword>
<evidence type="ECO:0000313" key="3">
    <source>
        <dbReference type="Proteomes" id="UP001240171"/>
    </source>
</evidence>
<keyword evidence="1" id="KW-0812">Transmembrane</keyword>
<reference evidence="2 3" key="1">
    <citation type="submission" date="2023-07" db="EMBL/GenBank/DDBJ databases">
        <title>Paenibacillus sp. JX-17 nov. isolated from soil.</title>
        <authorList>
            <person name="Wan Y."/>
            <person name="Liu B."/>
        </authorList>
    </citation>
    <scope>NUCLEOTIDE SEQUENCE [LARGE SCALE GENOMIC DNA]</scope>
    <source>
        <strain evidence="2 3">JX-17</strain>
    </source>
</reference>
<dbReference type="RefSeq" id="WP_305022536.1">
    <property type="nucleotide sequence ID" value="NZ_JAUQTB010000001.1"/>
</dbReference>
<evidence type="ECO:0008006" key="4">
    <source>
        <dbReference type="Google" id="ProtNLM"/>
    </source>
</evidence>